<proteinExistence type="predicted"/>
<keyword evidence="3" id="KW-1185">Reference proteome</keyword>
<accession>A0A4R1AMT7</accession>
<organism evidence="2 3">
    <name type="scientific">Cytobacillus praedii</name>
    <dbReference type="NCBI Taxonomy" id="1742358"/>
    <lineage>
        <taxon>Bacteria</taxon>
        <taxon>Bacillati</taxon>
        <taxon>Bacillota</taxon>
        <taxon>Bacilli</taxon>
        <taxon>Bacillales</taxon>
        <taxon>Bacillaceae</taxon>
        <taxon>Cytobacillus</taxon>
    </lineage>
</organism>
<dbReference type="EMBL" id="SJTH01000087">
    <property type="protein sequence ID" value="TCJ01045.1"/>
    <property type="molecule type" value="Genomic_DNA"/>
</dbReference>
<sequence length="169" mass="18983">MKKFISNDYSNGIIYDEHQDEVLLITKKFTKNDGSFEFEFKKFSSEKINKFEISMDNQTVYKTDRASQLFGTAVGVVALGGIGAIIGGLSGQKNNNEIIKSIQLKLLIDDIDSPSHKISFLSNVDQYTGKVNNGYPKDSSEVRVAIKNIERWQGILEILIKQQNKVVNS</sequence>
<name>A0A4R1AMT7_9BACI</name>
<keyword evidence="1" id="KW-0812">Transmembrane</keyword>
<dbReference type="AlphaFoldDB" id="A0A4R1AMT7"/>
<keyword evidence="1" id="KW-0472">Membrane</keyword>
<evidence type="ECO:0000256" key="1">
    <source>
        <dbReference type="SAM" id="Phobius"/>
    </source>
</evidence>
<gene>
    <name evidence="2" type="ORF">E0Y62_25950</name>
</gene>
<feature type="transmembrane region" description="Helical" evidence="1">
    <location>
        <begin position="69"/>
        <end position="89"/>
    </location>
</feature>
<comment type="caution">
    <text evidence="2">The sequence shown here is derived from an EMBL/GenBank/DDBJ whole genome shotgun (WGS) entry which is preliminary data.</text>
</comment>
<evidence type="ECO:0000313" key="3">
    <source>
        <dbReference type="Proteomes" id="UP000293846"/>
    </source>
</evidence>
<dbReference type="Proteomes" id="UP000293846">
    <property type="component" value="Unassembled WGS sequence"/>
</dbReference>
<protein>
    <submittedName>
        <fullName evidence="2">Uncharacterized protein</fullName>
    </submittedName>
</protein>
<keyword evidence="1" id="KW-1133">Transmembrane helix</keyword>
<reference evidence="2 3" key="1">
    <citation type="submission" date="2019-03" db="EMBL/GenBank/DDBJ databases">
        <authorList>
            <person name="Jensen L."/>
            <person name="Storgaard J."/>
            <person name="Sulaj E."/>
            <person name="Schramm A."/>
            <person name="Marshall I.P.G."/>
        </authorList>
    </citation>
    <scope>NUCLEOTIDE SEQUENCE [LARGE SCALE GENOMIC DNA]</scope>
    <source>
        <strain evidence="2 3">2017H2G3</strain>
    </source>
</reference>
<evidence type="ECO:0000313" key="2">
    <source>
        <dbReference type="EMBL" id="TCJ01045.1"/>
    </source>
</evidence>